<reference evidence="2" key="1">
    <citation type="submission" date="2013-03" db="EMBL/GenBank/DDBJ databases">
        <authorList>
            <person name="Harkins D.M."/>
            <person name="Durkin A.S."/>
            <person name="Brinkac L.M."/>
            <person name="Haft D.H."/>
            <person name="Selengut J.D."/>
            <person name="Sanka R."/>
            <person name="DePew J."/>
            <person name="Purushe J."/>
            <person name="Hartskeerl R.A."/>
            <person name="Ahmed A."/>
            <person name="van der Linden H."/>
            <person name="Goris M.G.A."/>
            <person name="Vinetz J.M."/>
            <person name="Sutton G.G."/>
            <person name="Nierman W.C."/>
            <person name="Fouts D.E."/>
        </authorList>
    </citation>
    <scope>NUCLEOTIDE SEQUENCE [LARGE SCALE GENOMIC DNA]</scope>
    <source>
        <strain evidence="2">ICFT</strain>
    </source>
</reference>
<dbReference type="InterPro" id="IPR018650">
    <property type="entry name" value="STSV1_Orf64"/>
</dbReference>
<feature type="transmembrane region" description="Helical" evidence="1">
    <location>
        <begin position="254"/>
        <end position="272"/>
    </location>
</feature>
<keyword evidence="1" id="KW-0472">Membrane</keyword>
<protein>
    <submittedName>
        <fullName evidence="2">Membrane protein, PF09852 family</fullName>
    </submittedName>
</protein>
<gene>
    <name evidence="2" type="ORF">LEP1GSC060_1701</name>
</gene>
<dbReference type="AlphaFoldDB" id="N1WLN7"/>
<feature type="transmembrane region" description="Helical" evidence="1">
    <location>
        <begin position="216"/>
        <end position="242"/>
    </location>
</feature>
<comment type="caution">
    <text evidence="2">The sequence shown here is derived from an EMBL/GenBank/DDBJ whole genome shotgun (WGS) entry which is preliminary data.</text>
</comment>
<feature type="transmembrane region" description="Helical" evidence="1">
    <location>
        <begin position="27"/>
        <end position="45"/>
    </location>
</feature>
<feature type="transmembrane region" description="Helical" evidence="1">
    <location>
        <begin position="323"/>
        <end position="344"/>
    </location>
</feature>
<keyword evidence="1" id="KW-0812">Transmembrane</keyword>
<name>N1WLN7_9LEPT</name>
<feature type="transmembrane region" description="Helical" evidence="1">
    <location>
        <begin position="57"/>
        <end position="75"/>
    </location>
</feature>
<proteinExistence type="predicted"/>
<evidence type="ECO:0000313" key="3">
    <source>
        <dbReference type="Proteomes" id="UP000012313"/>
    </source>
</evidence>
<keyword evidence="3" id="KW-1185">Reference proteome</keyword>
<feature type="transmembrane region" description="Helical" evidence="1">
    <location>
        <begin position="193"/>
        <end position="210"/>
    </location>
</feature>
<dbReference type="Pfam" id="PF09852">
    <property type="entry name" value="DUF2079"/>
    <property type="match status" value="1"/>
</dbReference>
<keyword evidence="1" id="KW-1133">Transmembrane helix</keyword>
<dbReference type="OrthoDB" id="321908at2"/>
<dbReference type="STRING" id="1218598.LEP1GSC060_1701"/>
<evidence type="ECO:0000313" key="2">
    <source>
        <dbReference type="EMBL" id="EMY78064.1"/>
    </source>
</evidence>
<accession>N1WLN7</accession>
<dbReference type="EMBL" id="AOHC02000026">
    <property type="protein sequence ID" value="EMY78064.1"/>
    <property type="molecule type" value="Genomic_DNA"/>
</dbReference>
<dbReference type="Proteomes" id="UP000012313">
    <property type="component" value="Unassembled WGS sequence"/>
</dbReference>
<feature type="transmembrane region" description="Helical" evidence="1">
    <location>
        <begin position="356"/>
        <end position="378"/>
    </location>
</feature>
<sequence length="526" mass="60522">MFLRVFLLPFFIFYLPIQYRIGSNGIGGIVLAGILLCGAIFFWIWKKKSLSSIHVSPLLLVSYWSLFVFAEGIFYTKTALDSFFLGDFDYTAQLRMIVPTIDGNIFQTQYYGPAENANFLSHHMTPGILLLTPFPILFGSELGFGVGVFFFASMTIPLLYYYLRECKVSEELALCASLLWSGSSGFYRLNHSLHFEVLVPVLCLCVLIGIQKRNHWITAASLCFFLGIKEDVAIYLAALAVGMIATDNKRKKEWISVFITCVFYYFLMFPILSDLTGNSAEKNWKEYWGTGIENPASAVLDYIQNPESRFQYWKGIRDLSLEWGFWNLTGGWLLFPFLGLYSVFRLSIHPWVRDLYSYYIYPLVPFLILFLRTGVEWIQNRTDNSETKFSSSLSKEKKLLIVLILSFSVSIYRNSKEAEYPIVFESKPDLATELKNLLKQIPAGNSVSAGFHLSPFVSLKNPAYPIRENREWKEWVVVDLEYNSAYLSSAKILERIDADVHGDKLRWVQRTNRFGLLRRTGRPRAF</sequence>
<dbReference type="RefSeq" id="WP_003001008.1">
    <property type="nucleotide sequence ID" value="NZ_AOHC02000026.1"/>
</dbReference>
<evidence type="ECO:0000256" key="1">
    <source>
        <dbReference type="SAM" id="Phobius"/>
    </source>
</evidence>
<organism evidence="2 3">
    <name type="scientific">Leptospira weilii serovar Ranarum str. ICFT</name>
    <dbReference type="NCBI Taxonomy" id="1218598"/>
    <lineage>
        <taxon>Bacteria</taxon>
        <taxon>Pseudomonadati</taxon>
        <taxon>Spirochaetota</taxon>
        <taxon>Spirochaetia</taxon>
        <taxon>Leptospirales</taxon>
        <taxon>Leptospiraceae</taxon>
        <taxon>Leptospira</taxon>
    </lineage>
</organism>